<dbReference type="PANTHER" id="PTHR42800">
    <property type="entry name" value="EXOINULINASE INUD (AFU_ORTHOLOGUE AFUA_5G00480)"/>
    <property type="match status" value="1"/>
</dbReference>
<evidence type="ECO:0000256" key="2">
    <source>
        <dbReference type="ARBA" id="ARBA00022801"/>
    </source>
</evidence>
<keyword evidence="5" id="KW-0732">Signal</keyword>
<dbReference type="InterPro" id="IPR018053">
    <property type="entry name" value="Glyco_hydro_32_AS"/>
</dbReference>
<evidence type="ECO:0000256" key="5">
    <source>
        <dbReference type="SAM" id="SignalP"/>
    </source>
</evidence>
<dbReference type="Gene3D" id="2.115.10.20">
    <property type="entry name" value="Glycosyl hydrolase domain, family 43"/>
    <property type="match status" value="1"/>
</dbReference>
<dbReference type="FunFam" id="2.115.10.20:FF:000002">
    <property type="entry name" value="Invertase 2"/>
    <property type="match status" value="1"/>
</dbReference>
<dbReference type="CDD" id="cd18622">
    <property type="entry name" value="GH32_Inu-like"/>
    <property type="match status" value="1"/>
</dbReference>
<feature type="region of interest" description="Disordered" evidence="4">
    <location>
        <begin position="600"/>
        <end position="619"/>
    </location>
</feature>
<evidence type="ECO:0000256" key="4">
    <source>
        <dbReference type="SAM" id="MobiDB-lite"/>
    </source>
</evidence>
<keyword evidence="3" id="KW-0326">Glycosidase</keyword>
<dbReference type="InterPro" id="IPR013320">
    <property type="entry name" value="ConA-like_dom_sf"/>
</dbReference>
<dbReference type="InterPro" id="IPR013148">
    <property type="entry name" value="Glyco_hydro_32_N"/>
</dbReference>
<dbReference type="STRING" id="43265.A0A545UU45"/>
<organism evidence="7 8">
    <name type="scientific">Cordyceps javanica</name>
    <dbReference type="NCBI Taxonomy" id="43265"/>
    <lineage>
        <taxon>Eukaryota</taxon>
        <taxon>Fungi</taxon>
        <taxon>Dikarya</taxon>
        <taxon>Ascomycota</taxon>
        <taxon>Pezizomycotina</taxon>
        <taxon>Sordariomycetes</taxon>
        <taxon>Hypocreomycetidae</taxon>
        <taxon>Hypocreales</taxon>
        <taxon>Cordycipitaceae</taxon>
        <taxon>Cordyceps</taxon>
    </lineage>
</organism>
<dbReference type="InterPro" id="IPR023296">
    <property type="entry name" value="Glyco_hydro_beta-prop_sf"/>
</dbReference>
<dbReference type="PANTHER" id="PTHR42800:SF2">
    <property type="entry name" value="INVERTASE-RELATED"/>
    <property type="match status" value="1"/>
</dbReference>
<dbReference type="Gene3D" id="2.60.120.560">
    <property type="entry name" value="Exo-inulinase, domain 1"/>
    <property type="match status" value="1"/>
</dbReference>
<accession>A0A545UU45</accession>
<dbReference type="PROSITE" id="PS00609">
    <property type="entry name" value="GLYCOSYL_HYDROL_F32"/>
    <property type="match status" value="1"/>
</dbReference>
<dbReference type="SUPFAM" id="SSF49899">
    <property type="entry name" value="Concanavalin A-like lectins/glucanases"/>
    <property type="match status" value="1"/>
</dbReference>
<dbReference type="GO" id="GO:0005987">
    <property type="term" value="P:sucrose catabolic process"/>
    <property type="evidence" value="ECO:0007669"/>
    <property type="project" value="TreeGrafter"/>
</dbReference>
<evidence type="ECO:0000313" key="7">
    <source>
        <dbReference type="EMBL" id="TQV92970.1"/>
    </source>
</evidence>
<evidence type="ECO:0000256" key="3">
    <source>
        <dbReference type="ARBA" id="ARBA00023295"/>
    </source>
</evidence>
<dbReference type="Proteomes" id="UP000315783">
    <property type="component" value="Unassembled WGS sequence"/>
</dbReference>
<reference evidence="7 8" key="1">
    <citation type="journal article" date="2019" name="Appl. Microbiol. Biotechnol.">
        <title>Genome sequence of Isaria javanica and comparative genome analysis insights into family S53 peptidase evolution in fungal entomopathogens.</title>
        <authorList>
            <person name="Lin R."/>
            <person name="Zhang X."/>
            <person name="Xin B."/>
            <person name="Zou M."/>
            <person name="Gao Y."/>
            <person name="Qin F."/>
            <person name="Hu Q."/>
            <person name="Xie B."/>
            <person name="Cheng X."/>
        </authorList>
    </citation>
    <scope>NUCLEOTIDE SEQUENCE [LARGE SCALE GENOMIC DNA]</scope>
    <source>
        <strain evidence="7 8">IJ1G</strain>
    </source>
</reference>
<dbReference type="GO" id="GO:0000324">
    <property type="term" value="C:fungal-type vacuole"/>
    <property type="evidence" value="ECO:0007669"/>
    <property type="project" value="TreeGrafter"/>
</dbReference>
<dbReference type="AlphaFoldDB" id="A0A545UU45"/>
<proteinExistence type="inferred from homology"/>
<comment type="similarity">
    <text evidence="1">Belongs to the glycosyl hydrolase 32 family.</text>
</comment>
<feature type="chain" id="PRO_5021719551" evidence="5">
    <location>
        <begin position="22"/>
        <end position="619"/>
    </location>
</feature>
<evidence type="ECO:0000256" key="1">
    <source>
        <dbReference type="ARBA" id="ARBA00009902"/>
    </source>
</evidence>
<name>A0A545UU45_9HYPO</name>
<evidence type="ECO:0000259" key="6">
    <source>
        <dbReference type="Pfam" id="PF00251"/>
    </source>
</evidence>
<dbReference type="OrthoDB" id="202537at2759"/>
<evidence type="ECO:0000313" key="8">
    <source>
        <dbReference type="Proteomes" id="UP000315783"/>
    </source>
</evidence>
<dbReference type="SMART" id="SM00640">
    <property type="entry name" value="Glyco_32"/>
    <property type="match status" value="1"/>
</dbReference>
<sequence length="619" mass="67911">MHLLQPISLAGTLTLANTCVATNASWTSNDAAVSTYINPNVPTGVPIIGDYHGRYRPQVHFSPPKHFMNDPNGMFRDDEGVWHLYYQYNPTGVVAGNQHWGHATSEDLYHWLNQPIALFPPNKTQYVFSGSAVTDPNNTSGFFPNQKNGVVAIYTLAEYGQDGSPGPQTQAIAYSRDGGYTFIPYHNNPVIPSNSSQFRDPKVIWYKHHWVMVVAYAQEFEIGIFTSPDLKEWTHASNFSNSGLLTLQWECPNLVQMPYLDSQGKKQDDMWLLAISVNPGAPLGGSIAQYYPGHFNGTHFTAVDNAARIADFGKDNYAGQFFYGTAEDELPVYLGWASNWQYTQVVPTGEEGWRSAMTVPRRCYLTKAKRVGWKLVTEPYSLDPVMGSQLATSNSLVNDSLTVDFSRVDSNAIYWEANITSIPQTGISGSATLNFTLIAATTGEFVRGGYYLGGDNPFFLDRGGAKGFDDVFFTDKFSTNSLIDGDSWRMSGIVDRSILEVFLDGGIDSATVNYFTTQPLTLMVLGTSDMPKGANVSVRVHALESAWARMANGEEGLVYGNQTGNATASEKTSRLLAVAESAPSQVVVQVAGAGANAKDLGRATENGQQRTYQTEKFRG</sequence>
<dbReference type="GO" id="GO:0004575">
    <property type="term" value="F:sucrose alpha-glucosidase activity"/>
    <property type="evidence" value="ECO:0007669"/>
    <property type="project" value="TreeGrafter"/>
</dbReference>
<gene>
    <name evidence="7" type="ORF">IF1G_08273</name>
</gene>
<feature type="signal peptide" evidence="5">
    <location>
        <begin position="1"/>
        <end position="21"/>
    </location>
</feature>
<protein>
    <submittedName>
        <fullName evidence="7">Invertase</fullName>
    </submittedName>
</protein>
<dbReference type="InterPro" id="IPR001362">
    <property type="entry name" value="Glyco_hydro_32"/>
</dbReference>
<comment type="caution">
    <text evidence="7">The sequence shown here is derived from an EMBL/GenBank/DDBJ whole genome shotgun (WGS) entry which is preliminary data.</text>
</comment>
<dbReference type="EMBL" id="SPUK01000013">
    <property type="protein sequence ID" value="TQV92970.1"/>
    <property type="molecule type" value="Genomic_DNA"/>
</dbReference>
<keyword evidence="2" id="KW-0378">Hydrolase</keyword>
<feature type="domain" description="Glycosyl hydrolase family 32 N-terminal" evidence="6">
    <location>
        <begin position="60"/>
        <end position="367"/>
    </location>
</feature>
<dbReference type="SUPFAM" id="SSF75005">
    <property type="entry name" value="Arabinanase/levansucrase/invertase"/>
    <property type="match status" value="1"/>
</dbReference>
<dbReference type="Pfam" id="PF00251">
    <property type="entry name" value="Glyco_hydro_32N"/>
    <property type="match status" value="1"/>
</dbReference>
<keyword evidence="8" id="KW-1185">Reference proteome</keyword>